<dbReference type="PANTHER" id="PTHR44329:SF298">
    <property type="entry name" value="MIXED LINEAGE KINASE DOMAIN-LIKE PROTEIN"/>
    <property type="match status" value="1"/>
</dbReference>
<evidence type="ECO:0000259" key="3">
    <source>
        <dbReference type="PROSITE" id="PS50011"/>
    </source>
</evidence>
<dbReference type="SUPFAM" id="SSF56112">
    <property type="entry name" value="Protein kinase-like (PK-like)"/>
    <property type="match status" value="1"/>
</dbReference>
<sequence length="693" mass="75762">MRQMGMEEAELAIESLYDVGDDIIGLRWLGGEFIILTEHGNVYGFNHGGLRRVMESGSKEPISQYSWNVPHLIGTASATGDGTMIRLIDLRNQNNVLLRVNDGINGLLTVNDGLAYWGGGILEGYLGLFSGDGGWRIKIDPLQALTYDDRDEKLYMVSLAGSLIAIEVGKPTVQETLGKVSGRVTKIVKHGDELILAQPDKVSIINPRLSTSDAIGIRPLSLNLSGDVLVVTTRDGEIILRNLRNNRDSVVKVDGIYKAIQHGDEVYVLTKDGVVRIVGESIEKLPLGGLPVSHVAIGDGVSLSLFDILMHGTPQPPGIDVKAMLIEERERPMYSIEINAKTVSSLTPIKNEEVVVETDEGSFNLQLDDEGRATVKLPAIGQARVKITLKRSGAKPTVIALPSPDQFVAGGHRLVRGSRLSLDELHELIIQEMLGAGGFGEVYRAYSAAEDRYVAVKLFKLSLSSIEEGLESMLGEVSTLGRLSMALNTDRKRVVELYGLHKFRIVTPGRGSAEEAYGMVMEYVDGGSLRNVINSRASFTDRMRLIIRTSEALARLHDAGVIHGDLKPENILIKNSNPLLSDFGISRVFKHLGENVVPIGYTAEYAAPEVGLGIINDKSDVYSMGTLIIELLTGKLPLGKSTNLPVKIFNEIRTLERGGELSELVSRMRGRDPDRRPSMMDVNESLIRLYGQL</sequence>
<feature type="domain" description="Protein kinase" evidence="3">
    <location>
        <begin position="428"/>
        <end position="687"/>
    </location>
</feature>
<dbReference type="InterPro" id="IPR011047">
    <property type="entry name" value="Quinoprotein_ADH-like_sf"/>
</dbReference>
<dbReference type="EMBL" id="BMNL01000001">
    <property type="protein sequence ID" value="GGP19690.1"/>
    <property type="molecule type" value="Genomic_DNA"/>
</dbReference>
<name>A0A830GUB7_9CREN</name>
<dbReference type="PANTHER" id="PTHR44329">
    <property type="entry name" value="SERINE/THREONINE-PROTEIN KINASE TNNI3K-RELATED"/>
    <property type="match status" value="1"/>
</dbReference>
<dbReference type="CDD" id="cd14014">
    <property type="entry name" value="STKc_PknB_like"/>
    <property type="match status" value="1"/>
</dbReference>
<evidence type="ECO:0000313" key="5">
    <source>
        <dbReference type="Proteomes" id="UP000610960"/>
    </source>
</evidence>
<dbReference type="PROSITE" id="PS00108">
    <property type="entry name" value="PROTEIN_KINASE_ST"/>
    <property type="match status" value="1"/>
</dbReference>
<keyword evidence="5" id="KW-1185">Reference proteome</keyword>
<dbReference type="PROSITE" id="PS50011">
    <property type="entry name" value="PROTEIN_KINASE_DOM"/>
    <property type="match status" value="1"/>
</dbReference>
<dbReference type="Pfam" id="PF00069">
    <property type="entry name" value="Pkinase"/>
    <property type="match status" value="1"/>
</dbReference>
<keyword evidence="2" id="KW-0067">ATP-binding</keyword>
<dbReference type="SUPFAM" id="SSF50998">
    <property type="entry name" value="Quinoprotein alcohol dehydrogenase-like"/>
    <property type="match status" value="1"/>
</dbReference>
<dbReference type="Gene3D" id="1.10.510.10">
    <property type="entry name" value="Transferase(Phosphotransferase) domain 1"/>
    <property type="match status" value="1"/>
</dbReference>
<dbReference type="AlphaFoldDB" id="A0A830GUB7"/>
<reference evidence="4" key="1">
    <citation type="journal article" date="2014" name="Int. J. Syst. Evol. Microbiol.">
        <title>Complete genome sequence of Corynebacterium casei LMG S-19264T (=DSM 44701T), isolated from a smear-ripened cheese.</title>
        <authorList>
            <consortium name="US DOE Joint Genome Institute (JGI-PGF)"/>
            <person name="Walter F."/>
            <person name="Albersmeier A."/>
            <person name="Kalinowski J."/>
            <person name="Ruckert C."/>
        </authorList>
    </citation>
    <scope>NUCLEOTIDE SEQUENCE</scope>
    <source>
        <strain evidence="4">JCM 10088</strain>
    </source>
</reference>
<dbReference type="InterPro" id="IPR017441">
    <property type="entry name" value="Protein_kinase_ATP_BS"/>
</dbReference>
<dbReference type="InterPro" id="IPR051681">
    <property type="entry name" value="Ser/Thr_Kinases-Pseudokinases"/>
</dbReference>
<gene>
    <name evidence="4" type="ORF">GCM10007981_04390</name>
</gene>
<accession>A0A830GUB7</accession>
<dbReference type="GO" id="GO:0005524">
    <property type="term" value="F:ATP binding"/>
    <property type="evidence" value="ECO:0007669"/>
    <property type="project" value="UniProtKB-KW"/>
</dbReference>
<protein>
    <recommendedName>
        <fullName evidence="3">Protein kinase domain-containing protein</fullName>
    </recommendedName>
</protein>
<evidence type="ECO:0000256" key="2">
    <source>
        <dbReference type="ARBA" id="ARBA00022840"/>
    </source>
</evidence>
<dbReference type="Proteomes" id="UP000610960">
    <property type="component" value="Unassembled WGS sequence"/>
</dbReference>
<dbReference type="SMART" id="SM00220">
    <property type="entry name" value="S_TKc"/>
    <property type="match status" value="1"/>
</dbReference>
<dbReference type="InterPro" id="IPR008271">
    <property type="entry name" value="Ser/Thr_kinase_AS"/>
</dbReference>
<comment type="caution">
    <text evidence="4">The sequence shown here is derived from an EMBL/GenBank/DDBJ whole genome shotgun (WGS) entry which is preliminary data.</text>
</comment>
<reference evidence="4" key="2">
    <citation type="submission" date="2020-09" db="EMBL/GenBank/DDBJ databases">
        <authorList>
            <person name="Sun Q."/>
            <person name="Ohkuma M."/>
        </authorList>
    </citation>
    <scope>NUCLEOTIDE SEQUENCE</scope>
    <source>
        <strain evidence="4">JCM 10088</strain>
    </source>
</reference>
<dbReference type="GO" id="GO:0004674">
    <property type="term" value="F:protein serine/threonine kinase activity"/>
    <property type="evidence" value="ECO:0007669"/>
    <property type="project" value="TreeGrafter"/>
</dbReference>
<keyword evidence="1" id="KW-0547">Nucleotide-binding</keyword>
<evidence type="ECO:0000313" key="4">
    <source>
        <dbReference type="EMBL" id="GGP19690.1"/>
    </source>
</evidence>
<organism evidence="4 5">
    <name type="scientific">Thermocladium modestius</name>
    <dbReference type="NCBI Taxonomy" id="62609"/>
    <lineage>
        <taxon>Archaea</taxon>
        <taxon>Thermoproteota</taxon>
        <taxon>Thermoprotei</taxon>
        <taxon>Thermoproteales</taxon>
        <taxon>Thermoproteaceae</taxon>
        <taxon>Thermocladium</taxon>
    </lineage>
</organism>
<dbReference type="InterPro" id="IPR011009">
    <property type="entry name" value="Kinase-like_dom_sf"/>
</dbReference>
<dbReference type="PROSITE" id="PS00107">
    <property type="entry name" value="PROTEIN_KINASE_ATP"/>
    <property type="match status" value="1"/>
</dbReference>
<dbReference type="InterPro" id="IPR000719">
    <property type="entry name" value="Prot_kinase_dom"/>
</dbReference>
<proteinExistence type="predicted"/>
<evidence type="ECO:0000256" key="1">
    <source>
        <dbReference type="ARBA" id="ARBA00022741"/>
    </source>
</evidence>